<dbReference type="Proteomes" id="UP000783287">
    <property type="component" value="Unassembled WGS sequence"/>
</dbReference>
<evidence type="ECO:0000313" key="6">
    <source>
        <dbReference type="EMBL" id="MCA9382961.1"/>
    </source>
</evidence>
<dbReference type="EMBL" id="JAGQLK010000016">
    <property type="protein sequence ID" value="MCA9382961.1"/>
    <property type="molecule type" value="Genomic_DNA"/>
</dbReference>
<dbReference type="AlphaFoldDB" id="A0A955RIJ5"/>
<accession>A0A955RIJ5</accession>
<dbReference type="Gene3D" id="3.40.50.300">
    <property type="entry name" value="P-loop containing nucleotide triphosphate hydrolases"/>
    <property type="match status" value="1"/>
</dbReference>
<feature type="domain" description="ABC transporter" evidence="5">
    <location>
        <begin position="6"/>
        <end position="226"/>
    </location>
</feature>
<gene>
    <name evidence="6" type="ORF">KC909_01220</name>
</gene>
<reference evidence="6" key="1">
    <citation type="submission" date="2020-04" db="EMBL/GenBank/DDBJ databases">
        <authorList>
            <person name="Zhang T."/>
        </authorList>
    </citation>
    <scope>NUCLEOTIDE SEQUENCE</scope>
    <source>
        <strain evidence="6">HKST-UBA14</strain>
    </source>
</reference>
<organism evidence="6 7">
    <name type="scientific">Candidatus Dojkabacteria bacterium</name>
    <dbReference type="NCBI Taxonomy" id="2099670"/>
    <lineage>
        <taxon>Bacteria</taxon>
        <taxon>Candidatus Dojkabacteria</taxon>
    </lineage>
</organism>
<comment type="similarity">
    <text evidence="1">Belongs to the ABC transporter superfamily.</text>
</comment>
<comment type="caution">
    <text evidence="6">The sequence shown here is derived from an EMBL/GenBank/DDBJ whole genome shotgun (WGS) entry which is preliminary data.</text>
</comment>
<dbReference type="PROSITE" id="PS00211">
    <property type="entry name" value="ABC_TRANSPORTER_1"/>
    <property type="match status" value="1"/>
</dbReference>
<keyword evidence="2" id="KW-0813">Transport</keyword>
<dbReference type="PROSITE" id="PS50893">
    <property type="entry name" value="ABC_TRANSPORTER_2"/>
    <property type="match status" value="1"/>
</dbReference>
<dbReference type="InterPro" id="IPR003439">
    <property type="entry name" value="ABC_transporter-like_ATP-bd"/>
</dbReference>
<reference evidence="6" key="2">
    <citation type="journal article" date="2021" name="Microbiome">
        <title>Successional dynamics and alternative stable states in a saline activated sludge microbial community over 9 years.</title>
        <authorList>
            <person name="Wang Y."/>
            <person name="Ye J."/>
            <person name="Ju F."/>
            <person name="Liu L."/>
            <person name="Boyd J.A."/>
            <person name="Deng Y."/>
            <person name="Parks D.H."/>
            <person name="Jiang X."/>
            <person name="Yin X."/>
            <person name="Woodcroft B.J."/>
            <person name="Tyson G.W."/>
            <person name="Hugenholtz P."/>
            <person name="Polz M.F."/>
            <person name="Zhang T."/>
        </authorList>
    </citation>
    <scope>NUCLEOTIDE SEQUENCE</scope>
    <source>
        <strain evidence="6">HKST-UBA14</strain>
    </source>
</reference>
<evidence type="ECO:0000313" key="7">
    <source>
        <dbReference type="Proteomes" id="UP000783287"/>
    </source>
</evidence>
<dbReference type="PANTHER" id="PTHR42734">
    <property type="entry name" value="METAL TRANSPORT SYSTEM ATP-BINDING PROTEIN TM_0124-RELATED"/>
    <property type="match status" value="1"/>
</dbReference>
<dbReference type="InterPro" id="IPR003593">
    <property type="entry name" value="AAA+_ATPase"/>
</dbReference>
<keyword evidence="3" id="KW-0547">Nucleotide-binding</keyword>
<evidence type="ECO:0000256" key="1">
    <source>
        <dbReference type="ARBA" id="ARBA00005417"/>
    </source>
</evidence>
<evidence type="ECO:0000256" key="3">
    <source>
        <dbReference type="ARBA" id="ARBA00022741"/>
    </source>
</evidence>
<sequence length="226" mass="25571">MSNIAIKADNLTVKISETEVIKNASFEINKGEVVYLVGGNGSGKTTLVKTILGLIQQDSGNIEIFSKPRTQKLVSQSFGYVPQYNQIDKDFPITVKEMIGLECSVSNNQCILNEEEHLKLFKAEKLLHRKIKELSGGEFQKILIARAMITNPEILILDEPNNNLDRDAQKDLRGIMQNLADEDKTIILITHDHNLIEDEDEKVLFLQHGKLHTDSAEHIINERIHF</sequence>
<dbReference type="GO" id="GO:0016887">
    <property type="term" value="F:ATP hydrolysis activity"/>
    <property type="evidence" value="ECO:0007669"/>
    <property type="project" value="InterPro"/>
</dbReference>
<dbReference type="SUPFAM" id="SSF52540">
    <property type="entry name" value="P-loop containing nucleoside triphosphate hydrolases"/>
    <property type="match status" value="1"/>
</dbReference>
<dbReference type="SMART" id="SM00382">
    <property type="entry name" value="AAA"/>
    <property type="match status" value="1"/>
</dbReference>
<keyword evidence="4 6" id="KW-0067">ATP-binding</keyword>
<dbReference type="InterPro" id="IPR027417">
    <property type="entry name" value="P-loop_NTPase"/>
</dbReference>
<dbReference type="PANTHER" id="PTHR42734:SF17">
    <property type="entry name" value="METAL TRANSPORT SYSTEM ATP-BINDING PROTEIN TM_0124-RELATED"/>
    <property type="match status" value="1"/>
</dbReference>
<evidence type="ECO:0000259" key="5">
    <source>
        <dbReference type="PROSITE" id="PS50893"/>
    </source>
</evidence>
<name>A0A955RIJ5_9BACT</name>
<evidence type="ECO:0000256" key="2">
    <source>
        <dbReference type="ARBA" id="ARBA00022448"/>
    </source>
</evidence>
<proteinExistence type="inferred from homology"/>
<dbReference type="InterPro" id="IPR017871">
    <property type="entry name" value="ABC_transporter-like_CS"/>
</dbReference>
<protein>
    <submittedName>
        <fullName evidence="6">Metal ABC transporter ATP-binding protein</fullName>
    </submittedName>
</protein>
<dbReference type="Pfam" id="PF00005">
    <property type="entry name" value="ABC_tran"/>
    <property type="match status" value="1"/>
</dbReference>
<dbReference type="GO" id="GO:0005524">
    <property type="term" value="F:ATP binding"/>
    <property type="evidence" value="ECO:0007669"/>
    <property type="project" value="UniProtKB-KW"/>
</dbReference>
<dbReference type="InterPro" id="IPR050153">
    <property type="entry name" value="Metal_Ion_Import_ABC"/>
</dbReference>
<evidence type="ECO:0000256" key="4">
    <source>
        <dbReference type="ARBA" id="ARBA00022840"/>
    </source>
</evidence>